<evidence type="ECO:0000313" key="1">
    <source>
        <dbReference type="EMBL" id="KAI5655016.1"/>
    </source>
</evidence>
<reference evidence="2" key="1">
    <citation type="journal article" date="2023" name="Nat. Plants">
        <title>Single-cell RNA sequencing provides a high-resolution roadmap for understanding the multicellular compartmentation of specialized metabolism.</title>
        <authorList>
            <person name="Sun S."/>
            <person name="Shen X."/>
            <person name="Li Y."/>
            <person name="Li Y."/>
            <person name="Wang S."/>
            <person name="Li R."/>
            <person name="Zhang H."/>
            <person name="Shen G."/>
            <person name="Guo B."/>
            <person name="Wei J."/>
            <person name="Xu J."/>
            <person name="St-Pierre B."/>
            <person name="Chen S."/>
            <person name="Sun C."/>
        </authorList>
    </citation>
    <scope>NUCLEOTIDE SEQUENCE [LARGE SCALE GENOMIC DNA]</scope>
</reference>
<sequence>MAREKIKIRKIDNITARQVTFSKRRRGLFKKAEELSVLCDAQVALIVFSATGKLFQFSSSSMSDILGKYKLHSSNLDKTDQHPSLDLLLAENSSHVRLSKEVADKTHQLRQMKGEDLQGLNIEELQQLEKMLESGLTRVLQTKGDRIMNEISALKQKGAQLVEENRQLKQKMARICGAAAEAGKRAAVLMADNDDVNNINAVHVEESNNNCSGQSSNSDSNGGGAIVCSCNSGPPPEDDCSDTSLKLGLPF</sequence>
<comment type="caution">
    <text evidence="1">The sequence shown here is derived from an EMBL/GenBank/DDBJ whole genome shotgun (WGS) entry which is preliminary data.</text>
</comment>
<keyword evidence="2" id="KW-1185">Reference proteome</keyword>
<protein>
    <submittedName>
        <fullName evidence="1">Uncharacterized protein</fullName>
    </submittedName>
</protein>
<dbReference type="Proteomes" id="UP001060085">
    <property type="component" value="Linkage Group LG07"/>
</dbReference>
<evidence type="ECO:0000313" key="2">
    <source>
        <dbReference type="Proteomes" id="UP001060085"/>
    </source>
</evidence>
<name>A0ACC0A2N3_CATRO</name>
<accession>A0ACC0A2N3</accession>
<gene>
    <name evidence="1" type="ORF">M9H77_32203</name>
</gene>
<organism evidence="1 2">
    <name type="scientific">Catharanthus roseus</name>
    <name type="common">Madagascar periwinkle</name>
    <name type="synonym">Vinca rosea</name>
    <dbReference type="NCBI Taxonomy" id="4058"/>
    <lineage>
        <taxon>Eukaryota</taxon>
        <taxon>Viridiplantae</taxon>
        <taxon>Streptophyta</taxon>
        <taxon>Embryophyta</taxon>
        <taxon>Tracheophyta</taxon>
        <taxon>Spermatophyta</taxon>
        <taxon>Magnoliopsida</taxon>
        <taxon>eudicotyledons</taxon>
        <taxon>Gunneridae</taxon>
        <taxon>Pentapetalae</taxon>
        <taxon>asterids</taxon>
        <taxon>lamiids</taxon>
        <taxon>Gentianales</taxon>
        <taxon>Apocynaceae</taxon>
        <taxon>Rauvolfioideae</taxon>
        <taxon>Vinceae</taxon>
        <taxon>Catharanthinae</taxon>
        <taxon>Catharanthus</taxon>
    </lineage>
</organism>
<dbReference type="EMBL" id="CM044707">
    <property type="protein sequence ID" value="KAI5655016.1"/>
    <property type="molecule type" value="Genomic_DNA"/>
</dbReference>
<proteinExistence type="predicted"/>